<dbReference type="EMBL" id="AUZY01000925">
    <property type="protein sequence ID" value="EQD76975.1"/>
    <property type="molecule type" value="Genomic_DNA"/>
</dbReference>
<evidence type="ECO:0000259" key="1">
    <source>
        <dbReference type="Pfam" id="PF15919"/>
    </source>
</evidence>
<dbReference type="InterPro" id="IPR013321">
    <property type="entry name" value="Arc_rbn_hlx_hlx"/>
</dbReference>
<gene>
    <name evidence="3" type="ORF">B1B_01323</name>
    <name evidence="2" type="ORF">B2A_01228</name>
</gene>
<dbReference type="Pfam" id="PF15919">
    <property type="entry name" value="HicB_lk_antitox"/>
    <property type="match status" value="1"/>
</dbReference>
<dbReference type="PANTHER" id="PTHR34504">
    <property type="entry name" value="ANTITOXIN HICB"/>
    <property type="match status" value="1"/>
</dbReference>
<dbReference type="AlphaFoldDB" id="T1D3R4"/>
<feature type="domain" description="HicB-like antitoxin of toxin-antitoxin system" evidence="1">
    <location>
        <begin position="3"/>
        <end position="126"/>
    </location>
</feature>
<dbReference type="PANTHER" id="PTHR34504:SF2">
    <property type="entry name" value="UPF0150 PROTEIN SSL0259"/>
    <property type="match status" value="1"/>
</dbReference>
<sequence length="134" mass="14590">MRYPIAIETGDAKHAFGAVVPDLPGCFSAGDTLDDALTNAREAILLHLEGLLDDGKAFPAPTSIQQLQKKRSYRGWTWAVVDVDVSELGDKAARINITLPQRILRAVDAYARKQGETRSGFIARAAVDAMRKPV</sequence>
<dbReference type="Gene3D" id="1.10.1220.10">
    <property type="entry name" value="Met repressor-like"/>
    <property type="match status" value="1"/>
</dbReference>
<reference evidence="3" key="1">
    <citation type="submission" date="2013-08" db="EMBL/GenBank/DDBJ databases">
        <authorList>
            <person name="Mendez C."/>
            <person name="Richter M."/>
            <person name="Ferrer M."/>
            <person name="Sanchez J."/>
        </authorList>
    </citation>
    <scope>NUCLEOTIDE SEQUENCE</scope>
</reference>
<dbReference type="InterPro" id="IPR010985">
    <property type="entry name" value="Ribbon_hlx_hlx"/>
</dbReference>
<dbReference type="InterPro" id="IPR035069">
    <property type="entry name" value="TTHA1013/TTHA0281-like"/>
</dbReference>
<accession>T1D3R4</accession>
<dbReference type="EMBL" id="AUZZ01000915">
    <property type="protein sequence ID" value="EQD66265.1"/>
    <property type="molecule type" value="Genomic_DNA"/>
</dbReference>
<comment type="caution">
    <text evidence="3">The sequence shown here is derived from an EMBL/GenBank/DDBJ whole genome shotgun (WGS) entry which is preliminary data.</text>
</comment>
<organism evidence="3">
    <name type="scientific">mine drainage metagenome</name>
    <dbReference type="NCBI Taxonomy" id="410659"/>
    <lineage>
        <taxon>unclassified sequences</taxon>
        <taxon>metagenomes</taxon>
        <taxon>ecological metagenomes</taxon>
    </lineage>
</organism>
<evidence type="ECO:0000313" key="3">
    <source>
        <dbReference type="EMBL" id="EQD76975.1"/>
    </source>
</evidence>
<protein>
    <submittedName>
        <fullName evidence="3">Uncharacterized protein family UPF0150 domain protein</fullName>
    </submittedName>
</protein>
<dbReference type="SUPFAM" id="SSF143100">
    <property type="entry name" value="TTHA1013/TTHA0281-like"/>
    <property type="match status" value="1"/>
</dbReference>
<dbReference type="InterPro" id="IPR031807">
    <property type="entry name" value="HicB-like"/>
</dbReference>
<evidence type="ECO:0000313" key="2">
    <source>
        <dbReference type="EMBL" id="EQD66265.1"/>
    </source>
</evidence>
<name>T1D3R4_9ZZZZ</name>
<dbReference type="Gene3D" id="3.30.160.250">
    <property type="match status" value="1"/>
</dbReference>
<proteinExistence type="predicted"/>
<dbReference type="GO" id="GO:0006355">
    <property type="term" value="P:regulation of DNA-templated transcription"/>
    <property type="evidence" value="ECO:0007669"/>
    <property type="project" value="InterPro"/>
</dbReference>
<dbReference type="SUPFAM" id="SSF47598">
    <property type="entry name" value="Ribbon-helix-helix"/>
    <property type="match status" value="1"/>
</dbReference>
<dbReference type="InterPro" id="IPR051404">
    <property type="entry name" value="TA_system_antitoxin"/>
</dbReference>
<reference evidence="3" key="2">
    <citation type="journal article" date="2014" name="ISME J.">
        <title>Microbial stratification in low pH oxic and suboxic macroscopic growths along an acid mine drainage.</title>
        <authorList>
            <person name="Mendez-Garcia C."/>
            <person name="Mesa V."/>
            <person name="Sprenger R.R."/>
            <person name="Richter M."/>
            <person name="Diez M.S."/>
            <person name="Solano J."/>
            <person name="Bargiela R."/>
            <person name="Golyshina O.V."/>
            <person name="Manteca A."/>
            <person name="Ramos J.L."/>
            <person name="Gallego J.R."/>
            <person name="Llorente I."/>
            <person name="Martins Dos Santos V.A."/>
            <person name="Jensen O.N."/>
            <person name="Pelaez A.I."/>
            <person name="Sanchez J."/>
            <person name="Ferrer M."/>
        </authorList>
    </citation>
    <scope>NUCLEOTIDE SEQUENCE</scope>
</reference>
<dbReference type="CDD" id="cd22231">
    <property type="entry name" value="RHH_NikR_HicB-like"/>
    <property type="match status" value="1"/>
</dbReference>